<accession>A0AA43B097</accession>
<dbReference type="GO" id="GO:0005524">
    <property type="term" value="F:ATP binding"/>
    <property type="evidence" value="ECO:0007669"/>
    <property type="project" value="UniProtKB-KW"/>
</dbReference>
<sequence>MRLLFDRQFKSVTSFDPIELPDFVVITGVNGAGKSHLLEAIENGSISVEGIPQNNPHGTRPIRRFDSNTLVPQDTGPFSAAQISQEQSSFWHEISQHREQHINSFKDMLRGFGLPSLENMEVKELLAMRPIDFEGLGMPPEKALDVHQSIKNAASNADSYITSRFIQNDPVNRTKLISSLSSAAQVPLFAMGEEVFFSEFPKLWQPVDLFQQSFARLFSAYQRHWSQNKLRASGSAEGEEVSFLTEAQFIEKHGVAPWNFLNEILSIAGLDFRINEPYKWDDRPYEPILTDVKRDVRVRFNDLSSGERILMSFALCLYHANDHNSAADFPKLILFDEVDAPLHPSMTRSLLRTIQRALVDQHQIKVILTTHSPSTVALAPSESIFVMHKYGHNRLKVTNKDAALGILTSGVPTLSVKYENQRQVFVESKYDVQYYAALYEISKPLLEPELSLSFIASGPGGNANCDQVKALVHQLSSNGNKTVVGAIDWDKSNVSSSTIFVLGENERYSVENFLLDPVLLGLLLLRERMVSAENIGLSAGNRYTDASLFGQAQLQSIANTLVSKIARPKELQKSEYEFETKFDYASGLHITVPRWFSLMQGHALEQQIKTAHPQLLRYRNEPDLKLAIIHRVLDDFPQFVPLAFIRLFQRIQRAGQLEEQSMA</sequence>
<dbReference type="Proteomes" id="UP001161276">
    <property type="component" value="Unassembled WGS sequence"/>
</dbReference>
<dbReference type="PANTHER" id="PTHR43581:SF4">
    <property type="entry name" value="ATP_GTP PHOSPHATASE"/>
    <property type="match status" value="1"/>
</dbReference>
<dbReference type="InterPro" id="IPR003959">
    <property type="entry name" value="ATPase_AAA_core"/>
</dbReference>
<feature type="domain" description="AAA+ ATPase" evidence="1">
    <location>
        <begin position="20"/>
        <end position="391"/>
    </location>
</feature>
<dbReference type="SMART" id="SM00382">
    <property type="entry name" value="AAA"/>
    <property type="match status" value="1"/>
</dbReference>
<reference evidence="2" key="1">
    <citation type="submission" date="2022-09" db="EMBL/GenBank/DDBJ databases">
        <title>Intensive care unit water sources are persistently colonized with multi-drug resistant bacteria and are the site of extensive horizontal gene transfer of antibiotic resistance genes.</title>
        <authorList>
            <person name="Diorio-Toth L."/>
        </authorList>
    </citation>
    <scope>NUCLEOTIDE SEQUENCE</scope>
    <source>
        <strain evidence="2">GD03676</strain>
    </source>
</reference>
<dbReference type="GO" id="GO:0016887">
    <property type="term" value="F:ATP hydrolysis activity"/>
    <property type="evidence" value="ECO:0007669"/>
    <property type="project" value="InterPro"/>
</dbReference>
<evidence type="ECO:0000313" key="3">
    <source>
        <dbReference type="Proteomes" id="UP001161276"/>
    </source>
</evidence>
<dbReference type="InterPro" id="IPR003593">
    <property type="entry name" value="AAA+_ATPase"/>
</dbReference>
<comment type="caution">
    <text evidence="2">The sequence shown here is derived from an EMBL/GenBank/DDBJ whole genome shotgun (WGS) entry which is preliminary data.</text>
</comment>
<dbReference type="RefSeq" id="WP_280025927.1">
    <property type="nucleotide sequence ID" value="NZ_CBDEUO010000021.1"/>
</dbReference>
<dbReference type="CDD" id="cd00267">
    <property type="entry name" value="ABC_ATPase"/>
    <property type="match status" value="2"/>
</dbReference>
<protein>
    <submittedName>
        <fullName evidence="2">ATP-binding protein</fullName>
    </submittedName>
</protein>
<dbReference type="AlphaFoldDB" id="A0AA43B097"/>
<dbReference type="InterPro" id="IPR027417">
    <property type="entry name" value="P-loop_NTPase"/>
</dbReference>
<evidence type="ECO:0000313" key="2">
    <source>
        <dbReference type="EMBL" id="MDH2049637.1"/>
    </source>
</evidence>
<proteinExistence type="predicted"/>
<dbReference type="Pfam" id="PF13304">
    <property type="entry name" value="AAA_21"/>
    <property type="match status" value="1"/>
</dbReference>
<dbReference type="EMBL" id="JAOCKG010000002">
    <property type="protein sequence ID" value="MDH2049637.1"/>
    <property type="molecule type" value="Genomic_DNA"/>
</dbReference>
<organism evidence="2 3">
    <name type="scientific">Achromobacter marplatensis</name>
    <dbReference type="NCBI Taxonomy" id="470868"/>
    <lineage>
        <taxon>Bacteria</taxon>
        <taxon>Pseudomonadati</taxon>
        <taxon>Pseudomonadota</taxon>
        <taxon>Betaproteobacteria</taxon>
        <taxon>Burkholderiales</taxon>
        <taxon>Alcaligenaceae</taxon>
        <taxon>Achromobacter</taxon>
    </lineage>
</organism>
<keyword evidence="2" id="KW-0547">Nucleotide-binding</keyword>
<gene>
    <name evidence="2" type="ORF">N5K24_04500</name>
</gene>
<dbReference type="InterPro" id="IPR051396">
    <property type="entry name" value="Bact_Antivir_Def_Nuclease"/>
</dbReference>
<name>A0AA43B097_9BURK</name>
<dbReference type="PANTHER" id="PTHR43581">
    <property type="entry name" value="ATP/GTP PHOSPHATASE"/>
    <property type="match status" value="1"/>
</dbReference>
<dbReference type="SUPFAM" id="SSF52540">
    <property type="entry name" value="P-loop containing nucleoside triphosphate hydrolases"/>
    <property type="match status" value="1"/>
</dbReference>
<keyword evidence="2" id="KW-0067">ATP-binding</keyword>
<dbReference type="Gene3D" id="3.40.50.300">
    <property type="entry name" value="P-loop containing nucleotide triphosphate hydrolases"/>
    <property type="match status" value="2"/>
</dbReference>
<evidence type="ECO:0000259" key="1">
    <source>
        <dbReference type="SMART" id="SM00382"/>
    </source>
</evidence>